<evidence type="ECO:0000313" key="2">
    <source>
        <dbReference type="EMBL" id="WAT93756.1"/>
    </source>
</evidence>
<protein>
    <submittedName>
        <fullName evidence="2">ParM/StbA family protein</fullName>
    </submittedName>
</protein>
<dbReference type="EMBL" id="CP114196">
    <property type="protein sequence ID" value="WAT93756.1"/>
    <property type="molecule type" value="Genomic_DNA"/>
</dbReference>
<proteinExistence type="predicted"/>
<dbReference type="AlphaFoldDB" id="A0AA47JMY4"/>
<keyword evidence="2" id="KW-0614">Plasmid</keyword>
<sequence>MFNDCSTLFIGYDDGNAQHKISAESVKTSFPTHIQRSTERFAVLDETFSVSSNAPVQTKFTSAVTGNAYTIGEVKQPIPRNDDFSNSEAAQVLLQHGLNQFGDELLNKKYVLCTGMPLRQFFKTDGSVNENNVKQKMLSMQRSFDHLGTDPESKLRKSNIEALLVQPEALAALRVFLFKRDDSGMLVHNPEYIGKTIAIADPGGKTTDIAVFDDGTIDMDRSVTQDIGFNQIVKKASNYLYDLGFTTPTHQQCRKLIDEGIVTVRGVEKDHSEWAENARKELASKIFGAITDTLSKAVDIDLIIFIGGTIAALREEITPLIEEYYGKDNNSFLIPDEADKLNAWGLELFAELWYQNNKKNK</sequence>
<dbReference type="SUPFAM" id="SSF53067">
    <property type="entry name" value="Actin-like ATPase domain"/>
    <property type="match status" value="2"/>
</dbReference>
<dbReference type="Proteomes" id="UP001156560">
    <property type="component" value="Plasmid pHLA"/>
</dbReference>
<feature type="domain" description="Actin homologue MreB-like C-terminal" evidence="1">
    <location>
        <begin position="200"/>
        <end position="316"/>
    </location>
</feature>
<dbReference type="RefSeq" id="WP_025634167.1">
    <property type="nucleotide sequence ID" value="NZ_CP114196.1"/>
</dbReference>
<dbReference type="Pfam" id="PF21522">
    <property type="entry name" value="MreB-like_C"/>
    <property type="match status" value="1"/>
</dbReference>
<evidence type="ECO:0000313" key="3">
    <source>
        <dbReference type="Proteomes" id="UP001156560"/>
    </source>
</evidence>
<gene>
    <name evidence="2" type="ORF">O1Q84_25890</name>
</gene>
<dbReference type="InterPro" id="IPR049067">
    <property type="entry name" value="MreB-like_C"/>
</dbReference>
<evidence type="ECO:0000259" key="1">
    <source>
        <dbReference type="Pfam" id="PF21522"/>
    </source>
</evidence>
<dbReference type="Gene3D" id="3.30.420.40">
    <property type="match status" value="2"/>
</dbReference>
<dbReference type="InterPro" id="IPR043129">
    <property type="entry name" value="ATPase_NBD"/>
</dbReference>
<accession>A0AA47JMY4</accession>
<geneLocation type="plasmid" evidence="2 3">
    <name>pHLA</name>
</geneLocation>
<reference evidence="2" key="1">
    <citation type="submission" date="2022-12" db="EMBL/GenBank/DDBJ databases">
        <title>Vibrio parahaemolyticus become highly virulent by producing novel Tc toxins.</title>
        <authorList>
            <person name="Yang F."/>
            <person name="You Y."/>
            <person name="Lai Q."/>
            <person name="Xu L."/>
            <person name="Li F."/>
        </authorList>
    </citation>
    <scope>NUCLEOTIDE SEQUENCE</scope>
    <source>
        <strain evidence="2">Vp-HL-202005</strain>
        <plasmid evidence="2">pHLA</plasmid>
    </source>
</reference>
<name>A0AA47JMY4_VIBPH</name>
<organism evidence="2 3">
    <name type="scientific">Vibrio parahaemolyticus</name>
    <dbReference type="NCBI Taxonomy" id="670"/>
    <lineage>
        <taxon>Bacteria</taxon>
        <taxon>Pseudomonadati</taxon>
        <taxon>Pseudomonadota</taxon>
        <taxon>Gammaproteobacteria</taxon>
        <taxon>Vibrionales</taxon>
        <taxon>Vibrionaceae</taxon>
        <taxon>Vibrio</taxon>
    </lineage>
</organism>